<gene>
    <name evidence="2" type="ORF">PENSUB_1802</name>
</gene>
<dbReference type="Proteomes" id="UP000186955">
    <property type="component" value="Unassembled WGS sequence"/>
</dbReference>
<keyword evidence="1" id="KW-0732">Signal</keyword>
<protein>
    <submittedName>
        <fullName evidence="2">Uncharacterized protein</fullName>
    </submittedName>
</protein>
<comment type="caution">
    <text evidence="2">The sequence shown here is derived from an EMBL/GenBank/DDBJ whole genome shotgun (WGS) entry which is preliminary data.</text>
</comment>
<sequence>MRHINLTLFGLTLPFVSASAEPGRTGRTVTIQLANDQSGANINEAIPGNGKKYGVRDYWGHSVLSEGGRIYATSAQLTAFQQSTVCIIEGSHVDTQLDSRKTWTFLAGGPVVDLSDATVSCRGS</sequence>
<evidence type="ECO:0000313" key="2">
    <source>
        <dbReference type="EMBL" id="OKP12563.1"/>
    </source>
</evidence>
<dbReference type="EMBL" id="MNBE01000199">
    <property type="protein sequence ID" value="OKP12563.1"/>
    <property type="molecule type" value="Genomic_DNA"/>
</dbReference>
<keyword evidence="3" id="KW-1185">Reference proteome</keyword>
<evidence type="ECO:0000256" key="1">
    <source>
        <dbReference type="SAM" id="SignalP"/>
    </source>
</evidence>
<dbReference type="OrthoDB" id="3497702at2759"/>
<proteinExistence type="predicted"/>
<organism evidence="2 3">
    <name type="scientific">Penicillium subrubescens</name>
    <dbReference type="NCBI Taxonomy" id="1316194"/>
    <lineage>
        <taxon>Eukaryota</taxon>
        <taxon>Fungi</taxon>
        <taxon>Dikarya</taxon>
        <taxon>Ascomycota</taxon>
        <taxon>Pezizomycotina</taxon>
        <taxon>Eurotiomycetes</taxon>
        <taxon>Eurotiomycetidae</taxon>
        <taxon>Eurotiales</taxon>
        <taxon>Aspergillaceae</taxon>
        <taxon>Penicillium</taxon>
    </lineage>
</organism>
<feature type="signal peptide" evidence="1">
    <location>
        <begin position="1"/>
        <end position="20"/>
    </location>
</feature>
<accession>A0A1Q5UJD2</accession>
<feature type="chain" id="PRO_5012208754" evidence="1">
    <location>
        <begin position="21"/>
        <end position="124"/>
    </location>
</feature>
<dbReference type="AlphaFoldDB" id="A0A1Q5UJD2"/>
<reference evidence="2 3" key="1">
    <citation type="submission" date="2016-10" db="EMBL/GenBank/DDBJ databases">
        <title>Genome sequence of the ascomycete fungus Penicillium subrubescens.</title>
        <authorList>
            <person name="De Vries R.P."/>
            <person name="Peng M."/>
            <person name="Dilokpimol A."/>
            <person name="Hilden K."/>
            <person name="Makela M.R."/>
            <person name="Grigoriev I."/>
            <person name="Riley R."/>
            <person name="Granchi Z."/>
        </authorList>
    </citation>
    <scope>NUCLEOTIDE SEQUENCE [LARGE SCALE GENOMIC DNA]</scope>
    <source>
        <strain evidence="2 3">CBS 132785</strain>
    </source>
</reference>
<name>A0A1Q5UJD2_9EURO</name>
<evidence type="ECO:0000313" key="3">
    <source>
        <dbReference type="Proteomes" id="UP000186955"/>
    </source>
</evidence>